<dbReference type="EMBL" id="FQ790256">
    <property type="protein sequence ID" value="CCD43377.1"/>
    <property type="molecule type" value="Genomic_DNA"/>
</dbReference>
<name>G2XRK9_BOTF4</name>
<reference evidence="3" key="1">
    <citation type="journal article" date="2011" name="PLoS Genet.">
        <title>Genomic analysis of the necrotrophic fungal pathogens Sclerotinia sclerotiorum and Botrytis cinerea.</title>
        <authorList>
            <person name="Amselem J."/>
            <person name="Cuomo C.A."/>
            <person name="van Kan J.A."/>
            <person name="Viaud M."/>
            <person name="Benito E.P."/>
            <person name="Couloux A."/>
            <person name="Coutinho P.M."/>
            <person name="de Vries R.P."/>
            <person name="Dyer P.S."/>
            <person name="Fillinger S."/>
            <person name="Fournier E."/>
            <person name="Gout L."/>
            <person name="Hahn M."/>
            <person name="Kohn L."/>
            <person name="Lapalu N."/>
            <person name="Plummer K.M."/>
            <person name="Pradier J.M."/>
            <person name="Quevillon E."/>
            <person name="Sharon A."/>
            <person name="Simon A."/>
            <person name="ten Have A."/>
            <person name="Tudzynski B."/>
            <person name="Tudzynski P."/>
            <person name="Wincker P."/>
            <person name="Andrew M."/>
            <person name="Anthouard V."/>
            <person name="Beever R.E."/>
            <person name="Beffa R."/>
            <person name="Benoit I."/>
            <person name="Bouzid O."/>
            <person name="Brault B."/>
            <person name="Chen Z."/>
            <person name="Choquer M."/>
            <person name="Collemare J."/>
            <person name="Cotton P."/>
            <person name="Danchin E.G."/>
            <person name="Da Silva C."/>
            <person name="Gautier A."/>
            <person name="Giraud C."/>
            <person name="Giraud T."/>
            <person name="Gonzalez C."/>
            <person name="Grossetete S."/>
            <person name="Guldener U."/>
            <person name="Henrissat B."/>
            <person name="Howlett B.J."/>
            <person name="Kodira C."/>
            <person name="Kretschmer M."/>
            <person name="Lappartient A."/>
            <person name="Leroch M."/>
            <person name="Levis C."/>
            <person name="Mauceli E."/>
            <person name="Neuveglise C."/>
            <person name="Oeser B."/>
            <person name="Pearson M."/>
            <person name="Poulain J."/>
            <person name="Poussereau N."/>
            <person name="Quesneville H."/>
            <person name="Rascle C."/>
            <person name="Schumacher J."/>
            <person name="Segurens B."/>
            <person name="Sexton A."/>
            <person name="Silva E."/>
            <person name="Sirven C."/>
            <person name="Soanes D.M."/>
            <person name="Talbot N.J."/>
            <person name="Templeton M."/>
            <person name="Yandava C."/>
            <person name="Yarden O."/>
            <person name="Zeng Q."/>
            <person name="Rollins J.A."/>
            <person name="Lebrun M.H."/>
            <person name="Dickman M."/>
        </authorList>
    </citation>
    <scope>NUCLEOTIDE SEQUENCE [LARGE SCALE GENOMIC DNA]</scope>
    <source>
        <strain evidence="3">T4</strain>
    </source>
</reference>
<proteinExistence type="predicted"/>
<feature type="compositionally biased region" description="Basic residues" evidence="1">
    <location>
        <begin position="9"/>
        <end position="21"/>
    </location>
</feature>
<dbReference type="Proteomes" id="UP000008177">
    <property type="component" value="Unplaced contigs"/>
</dbReference>
<feature type="region of interest" description="Disordered" evidence="1">
    <location>
        <begin position="1"/>
        <end position="34"/>
    </location>
</feature>
<dbReference type="AlphaFoldDB" id="G2XRK9"/>
<evidence type="ECO:0000256" key="1">
    <source>
        <dbReference type="SAM" id="MobiDB-lite"/>
    </source>
</evidence>
<organism evidence="2 3">
    <name type="scientific">Botryotinia fuckeliana (strain T4)</name>
    <name type="common">Noble rot fungus</name>
    <name type="synonym">Botrytis cinerea</name>
    <dbReference type="NCBI Taxonomy" id="999810"/>
    <lineage>
        <taxon>Eukaryota</taxon>
        <taxon>Fungi</taxon>
        <taxon>Dikarya</taxon>
        <taxon>Ascomycota</taxon>
        <taxon>Pezizomycotina</taxon>
        <taxon>Leotiomycetes</taxon>
        <taxon>Helotiales</taxon>
        <taxon>Sclerotiniaceae</taxon>
        <taxon>Botrytis</taxon>
    </lineage>
</organism>
<evidence type="ECO:0000313" key="3">
    <source>
        <dbReference type="Proteomes" id="UP000008177"/>
    </source>
</evidence>
<protein>
    <submittedName>
        <fullName evidence="2">Uncharacterized protein</fullName>
    </submittedName>
</protein>
<feature type="compositionally biased region" description="Polar residues" evidence="1">
    <location>
        <begin position="22"/>
        <end position="34"/>
    </location>
</feature>
<sequence>MSSAIAGQPKHRQAHKLKRQPRLSNSQFPPQTHTPRYSLIRTLFVGQGYRRHSTKFETCSSTSTTTFSPNVNLGVL</sequence>
<evidence type="ECO:0000313" key="2">
    <source>
        <dbReference type="EMBL" id="CCD43377.1"/>
    </source>
</evidence>
<accession>G2XRK9</accession>
<dbReference type="HOGENOM" id="CLU_2654183_0_0_1"/>
<dbReference type="InParanoid" id="G2XRK9"/>
<gene>
    <name evidence="2" type="ORF">BofuT4_P067850.1</name>
</gene>